<keyword evidence="2" id="KW-1185">Reference proteome</keyword>
<proteinExistence type="predicted"/>
<protein>
    <submittedName>
        <fullName evidence="1">Uncharacterized protein</fullName>
    </submittedName>
</protein>
<name>A0A7Y6DWP4_9CELL</name>
<evidence type="ECO:0000313" key="1">
    <source>
        <dbReference type="EMBL" id="NUU16192.1"/>
    </source>
</evidence>
<dbReference type="Proteomes" id="UP000565724">
    <property type="component" value="Unassembled WGS sequence"/>
</dbReference>
<sequence length="170" mass="18457">MALFSRRRIPAADRSRLDLHPGDTILVSTELADGRRAVASRRALHLLGPDGPVVRHPWSDVDHGSLDAATRTMTLRWVSGASEQLTFAGVPGSYAFSQTFRERVQQSVVHAASVTLPGDHRARVVLRRDEDGRMFTQVLGDASIDLSDPAVAAIVDAAEDEVRDAVGLPR</sequence>
<gene>
    <name evidence="1" type="ORF">HP550_02875</name>
</gene>
<accession>A0A7Y6DWP4</accession>
<reference evidence="1 2" key="1">
    <citation type="submission" date="2020-05" db="EMBL/GenBank/DDBJ databases">
        <title>Genome Sequencing of Type Strains.</title>
        <authorList>
            <person name="Lemaire J.F."/>
            <person name="Inderbitzin P."/>
            <person name="Gregorio O.A."/>
            <person name="Collins S.B."/>
            <person name="Wespe N."/>
            <person name="Knight-Connoni V."/>
        </authorList>
    </citation>
    <scope>NUCLEOTIDE SEQUENCE [LARGE SCALE GENOMIC DNA]</scope>
    <source>
        <strain evidence="1 2">ATCC 25174</strain>
    </source>
</reference>
<comment type="caution">
    <text evidence="1">The sequence shown here is derived from an EMBL/GenBank/DDBJ whole genome shotgun (WGS) entry which is preliminary data.</text>
</comment>
<dbReference type="AlphaFoldDB" id="A0A7Y6DWP4"/>
<dbReference type="EMBL" id="JABMCI010000042">
    <property type="protein sequence ID" value="NUU16192.1"/>
    <property type="molecule type" value="Genomic_DNA"/>
</dbReference>
<evidence type="ECO:0000313" key="2">
    <source>
        <dbReference type="Proteomes" id="UP000565724"/>
    </source>
</evidence>
<organism evidence="1 2">
    <name type="scientific">Cellulomonas humilata</name>
    <dbReference type="NCBI Taxonomy" id="144055"/>
    <lineage>
        <taxon>Bacteria</taxon>
        <taxon>Bacillati</taxon>
        <taxon>Actinomycetota</taxon>
        <taxon>Actinomycetes</taxon>
        <taxon>Micrococcales</taxon>
        <taxon>Cellulomonadaceae</taxon>
        <taxon>Cellulomonas</taxon>
    </lineage>
</organism>
<dbReference type="RefSeq" id="WP_175346089.1">
    <property type="nucleotide sequence ID" value="NZ_JABMCI010000042.1"/>
</dbReference>